<dbReference type="GO" id="GO:0102130">
    <property type="term" value="F:malonyl-CoA methyltransferase activity"/>
    <property type="evidence" value="ECO:0007669"/>
    <property type="project" value="UniProtKB-EC"/>
</dbReference>
<keyword evidence="6 8" id="KW-0949">S-adenosyl-L-methionine</keyword>
<dbReference type="GO" id="GO:0010340">
    <property type="term" value="F:carboxyl-O-methyltransferase activity"/>
    <property type="evidence" value="ECO:0007669"/>
    <property type="project" value="UniProtKB-UniRule"/>
</dbReference>
<dbReference type="CDD" id="cd02440">
    <property type="entry name" value="AdoMet_MTases"/>
    <property type="match status" value="1"/>
</dbReference>
<evidence type="ECO:0000256" key="7">
    <source>
        <dbReference type="ARBA" id="ARBA00022756"/>
    </source>
</evidence>
<evidence type="ECO:0000256" key="4">
    <source>
        <dbReference type="ARBA" id="ARBA00022603"/>
    </source>
</evidence>
<dbReference type="GO" id="GO:0032259">
    <property type="term" value="P:methylation"/>
    <property type="evidence" value="ECO:0007669"/>
    <property type="project" value="UniProtKB-KW"/>
</dbReference>
<dbReference type="GO" id="GO:0009102">
    <property type="term" value="P:biotin biosynthetic process"/>
    <property type="evidence" value="ECO:0007669"/>
    <property type="project" value="UniProtKB-UniRule"/>
</dbReference>
<dbReference type="InterPro" id="IPR050602">
    <property type="entry name" value="Malonyl-ACP_OMT"/>
</dbReference>
<dbReference type="Pfam" id="PF08241">
    <property type="entry name" value="Methyltransf_11"/>
    <property type="match status" value="1"/>
</dbReference>
<dbReference type="InterPro" id="IPR013216">
    <property type="entry name" value="Methyltransf_11"/>
</dbReference>
<dbReference type="SUPFAM" id="SSF53335">
    <property type="entry name" value="S-adenosyl-L-methionine-dependent methyltransferases"/>
    <property type="match status" value="1"/>
</dbReference>
<dbReference type="Proteomes" id="UP000195667">
    <property type="component" value="Unassembled WGS sequence"/>
</dbReference>
<dbReference type="InterPro" id="IPR029063">
    <property type="entry name" value="SAM-dependent_MTases_sf"/>
</dbReference>
<dbReference type="InterPro" id="IPR011814">
    <property type="entry name" value="BioC"/>
</dbReference>
<comment type="similarity">
    <text evidence="8">Belongs to the methyltransferase superfamily.</text>
</comment>
<evidence type="ECO:0000259" key="9">
    <source>
        <dbReference type="Pfam" id="PF08241"/>
    </source>
</evidence>
<dbReference type="Gene3D" id="3.40.50.150">
    <property type="entry name" value="Vaccinia Virus protein VP39"/>
    <property type="match status" value="1"/>
</dbReference>
<comment type="catalytic activity">
    <reaction evidence="1 8">
        <text>malonyl-[ACP] + S-adenosyl-L-methionine = malonyl-[ACP] methyl ester + S-adenosyl-L-homocysteine</text>
        <dbReference type="Rhea" id="RHEA:17105"/>
        <dbReference type="Rhea" id="RHEA-COMP:9623"/>
        <dbReference type="Rhea" id="RHEA-COMP:9954"/>
        <dbReference type="ChEBI" id="CHEBI:57856"/>
        <dbReference type="ChEBI" id="CHEBI:59789"/>
        <dbReference type="ChEBI" id="CHEBI:78449"/>
        <dbReference type="ChEBI" id="CHEBI:78845"/>
        <dbReference type="EC" id="2.1.1.197"/>
    </reaction>
</comment>
<keyword evidence="7 8" id="KW-0093">Biotin biosynthesis</keyword>
<keyword evidence="5 8" id="KW-0808">Transferase</keyword>
<dbReference type="OrthoDB" id="9760689at2"/>
<evidence type="ECO:0000256" key="6">
    <source>
        <dbReference type="ARBA" id="ARBA00022691"/>
    </source>
</evidence>
<organism evidence="10 11">
    <name type="scientific">Crenothrix polyspora</name>
    <dbReference type="NCBI Taxonomy" id="360316"/>
    <lineage>
        <taxon>Bacteria</taxon>
        <taxon>Pseudomonadati</taxon>
        <taxon>Pseudomonadota</taxon>
        <taxon>Gammaproteobacteria</taxon>
        <taxon>Methylococcales</taxon>
        <taxon>Crenotrichaceae</taxon>
        <taxon>Crenothrix</taxon>
    </lineage>
</organism>
<sequence>MTECFKLDKQQLKQAFSQSALSYDSVTQLQRTIGNALLQHLEITRTTDSVADLGCGTGFLTAELVAMLRCERMVAVDLALPMLYAARHKLSALNKVTYVCADAEKLPFLNQSFDSIFSNLMLQWCVDLAAIFTEIKRTLKPNGQLIFSIFGPATLQELKHAWAAVDDYSHVNYFYALHELEQFLQDAGFEIIKTHQQHYISQYDSVWALMKELKAIGAHNVNSQRNKQLTSKSQLHAMLAAYPHNKDSTGVCATFEVISVVARTPK</sequence>
<keyword evidence="4 8" id="KW-0489">Methyltransferase</keyword>
<comment type="pathway">
    <text evidence="2 8">Cofactor biosynthesis; biotin biosynthesis.</text>
</comment>
<evidence type="ECO:0000313" key="10">
    <source>
        <dbReference type="EMBL" id="SJM91413.1"/>
    </source>
</evidence>
<dbReference type="EMBL" id="FUKI01000092">
    <property type="protein sequence ID" value="SJM91413.1"/>
    <property type="molecule type" value="Genomic_DNA"/>
</dbReference>
<feature type="domain" description="Methyltransferase type 11" evidence="9">
    <location>
        <begin position="52"/>
        <end position="147"/>
    </location>
</feature>
<evidence type="ECO:0000256" key="2">
    <source>
        <dbReference type="ARBA" id="ARBA00004746"/>
    </source>
</evidence>
<dbReference type="PANTHER" id="PTHR13090:SF1">
    <property type="entry name" value="ARGININE-HYDROXYLASE NDUFAF5, MITOCHONDRIAL"/>
    <property type="match status" value="1"/>
</dbReference>
<dbReference type="HAMAP" id="MF_00835">
    <property type="entry name" value="BioC"/>
    <property type="match status" value="1"/>
</dbReference>
<reference evidence="11" key="1">
    <citation type="submission" date="2017-02" db="EMBL/GenBank/DDBJ databases">
        <authorList>
            <person name="Daims H."/>
        </authorList>
    </citation>
    <scope>NUCLEOTIDE SEQUENCE [LARGE SCALE GENOMIC DNA]</scope>
</reference>
<proteinExistence type="inferred from homology"/>
<evidence type="ECO:0000256" key="1">
    <source>
        <dbReference type="ARBA" id="ARBA00000852"/>
    </source>
</evidence>
<evidence type="ECO:0000256" key="5">
    <source>
        <dbReference type="ARBA" id="ARBA00022679"/>
    </source>
</evidence>
<evidence type="ECO:0000256" key="3">
    <source>
        <dbReference type="ARBA" id="ARBA00012327"/>
    </source>
</evidence>
<comment type="function">
    <text evidence="8">Converts the free carboxyl group of a malonyl-thioester to its methyl ester by transfer of a methyl group from S-adenosyl-L-methionine (SAM). It allows to synthesize pimeloyl-ACP via the fatty acid synthetic pathway.</text>
</comment>
<name>A0A1R4H586_9GAMM</name>
<dbReference type="NCBIfam" id="TIGR02072">
    <property type="entry name" value="BioC"/>
    <property type="match status" value="1"/>
</dbReference>
<protein>
    <recommendedName>
        <fullName evidence="3 8">Malonyl-[acyl-carrier protein] O-methyltransferase</fullName>
        <shortName evidence="8">Malonyl-ACP O-methyltransferase</shortName>
        <ecNumber evidence="3 8">2.1.1.197</ecNumber>
    </recommendedName>
    <alternativeName>
        <fullName evidence="8">Biotin synthesis protein BioC</fullName>
    </alternativeName>
</protein>
<dbReference type="EC" id="2.1.1.197" evidence="3 8"/>
<accession>A0A1R4H586</accession>
<evidence type="ECO:0000256" key="8">
    <source>
        <dbReference type="HAMAP-Rule" id="MF_00835"/>
    </source>
</evidence>
<gene>
    <name evidence="8 10" type="primary">bioC</name>
    <name evidence="10" type="ORF">CRENPOLYSF1_190073</name>
</gene>
<evidence type="ECO:0000313" key="11">
    <source>
        <dbReference type="Proteomes" id="UP000195667"/>
    </source>
</evidence>
<dbReference type="PANTHER" id="PTHR13090">
    <property type="entry name" value="ARGININE-HYDROXYLASE NDUFAF5, MITOCHONDRIAL"/>
    <property type="match status" value="1"/>
</dbReference>
<dbReference type="GO" id="GO:0008757">
    <property type="term" value="F:S-adenosylmethionine-dependent methyltransferase activity"/>
    <property type="evidence" value="ECO:0007669"/>
    <property type="project" value="InterPro"/>
</dbReference>
<dbReference type="RefSeq" id="WP_087142945.1">
    <property type="nucleotide sequence ID" value="NZ_FUKI01000092.1"/>
</dbReference>
<keyword evidence="11" id="KW-1185">Reference proteome</keyword>
<dbReference type="UniPathway" id="UPA00078"/>
<dbReference type="AlphaFoldDB" id="A0A1R4H586"/>